<gene>
    <name evidence="3" type="ORF">SAMN04488079_102103</name>
</gene>
<dbReference type="AlphaFoldDB" id="A0A1I3UU90"/>
<evidence type="ECO:0000313" key="3">
    <source>
        <dbReference type="EMBL" id="SFJ86343.1"/>
    </source>
</evidence>
<keyword evidence="3" id="KW-0449">Lipoprotein</keyword>
<comment type="similarity">
    <text evidence="1">Belongs to the outer membrane factor (OMF) (TC 1.B.17) family.</text>
</comment>
<keyword evidence="4" id="KW-1185">Reference proteome</keyword>
<protein>
    <submittedName>
        <fullName evidence="3">Efflux transporter, outer membrane factor (OMF) lipoprotein, NodT family</fullName>
    </submittedName>
</protein>
<dbReference type="PANTHER" id="PTHR30203:SF30">
    <property type="entry name" value="OUTER MEMBRANE PROTEIN-RELATED"/>
    <property type="match status" value="1"/>
</dbReference>
<dbReference type="Pfam" id="PF02321">
    <property type="entry name" value="OEP"/>
    <property type="match status" value="2"/>
</dbReference>
<proteinExistence type="inferred from homology"/>
<keyword evidence="2" id="KW-0732">Signal</keyword>
<evidence type="ECO:0000256" key="1">
    <source>
        <dbReference type="ARBA" id="ARBA00007613"/>
    </source>
</evidence>
<evidence type="ECO:0000256" key="2">
    <source>
        <dbReference type="SAM" id="SignalP"/>
    </source>
</evidence>
<dbReference type="SUPFAM" id="SSF56954">
    <property type="entry name" value="Outer membrane efflux proteins (OEP)"/>
    <property type="match status" value="1"/>
</dbReference>
<accession>A0A1I3UU90</accession>
<sequence>MKLACVRQSKVLTLLSAILLLSACVSMPASPDYKQQIEQQQALPAWSQSADAIPVVSLNSLIDSEQLNQLLETAIDNNPTLQQTWLTLQIRQARLQQTDAAHKPQVSAGASAMRSENASDNFTSNIDISWQADLWGKLKNNSQAASKDVAEQALLYQAARDSLAAEVMKAWLNLTATSHAIEIEQQRLKTLEQNESYILQRYRNGIGTLEDLDNARSASAQSRANLAANQEDYRQQQRDLKQLLGLSNSEDIVAPDKYPPVELALADLPEQTLARRPDLQAAYTAIEANQLRTKVAYKQLLPNLDLGAALKDAASSPHQALMASPLWSLLAQLTAPIYQGGELRAAAKEAELNEAYSYQSYRETLLTAINEVERYLSLEQNLMTRQQHISAALKSAQNSLKQYQTSYRTGLVDILDLLTVQQQTYNLEATLDNLIYQRLINRINLGLALGLGTAS</sequence>
<dbReference type="Gene3D" id="1.20.1600.10">
    <property type="entry name" value="Outer membrane efflux proteins (OEP)"/>
    <property type="match status" value="1"/>
</dbReference>
<dbReference type="PANTHER" id="PTHR30203">
    <property type="entry name" value="OUTER MEMBRANE CATION EFFLUX PROTEIN"/>
    <property type="match status" value="1"/>
</dbReference>
<dbReference type="GO" id="GO:0015562">
    <property type="term" value="F:efflux transmembrane transporter activity"/>
    <property type="evidence" value="ECO:0007669"/>
    <property type="project" value="InterPro"/>
</dbReference>
<dbReference type="STRING" id="45496.SAMN04488079_102103"/>
<dbReference type="InterPro" id="IPR003423">
    <property type="entry name" value="OMP_efflux"/>
</dbReference>
<feature type="chain" id="PRO_5011624347" evidence="2">
    <location>
        <begin position="32"/>
        <end position="455"/>
    </location>
</feature>
<dbReference type="EMBL" id="FOSH01000002">
    <property type="protein sequence ID" value="SFJ86343.1"/>
    <property type="molecule type" value="Genomic_DNA"/>
</dbReference>
<evidence type="ECO:0000313" key="4">
    <source>
        <dbReference type="Proteomes" id="UP000198924"/>
    </source>
</evidence>
<dbReference type="RefSeq" id="WP_245752792.1">
    <property type="nucleotide sequence ID" value="NZ_FOSH01000002.1"/>
</dbReference>
<dbReference type="Proteomes" id="UP000198924">
    <property type="component" value="Unassembled WGS sequence"/>
</dbReference>
<dbReference type="Gene3D" id="2.20.200.10">
    <property type="entry name" value="Outer membrane efflux proteins (OEP)"/>
    <property type="match status" value="1"/>
</dbReference>
<organism evidence="3 4">
    <name type="scientific">Methylophaga sulfidovorans</name>
    <dbReference type="NCBI Taxonomy" id="45496"/>
    <lineage>
        <taxon>Bacteria</taxon>
        <taxon>Pseudomonadati</taxon>
        <taxon>Pseudomonadota</taxon>
        <taxon>Gammaproteobacteria</taxon>
        <taxon>Thiotrichales</taxon>
        <taxon>Piscirickettsiaceae</taxon>
        <taxon>Methylophaga</taxon>
    </lineage>
</organism>
<reference evidence="4" key="1">
    <citation type="submission" date="2016-10" db="EMBL/GenBank/DDBJ databases">
        <authorList>
            <person name="Varghese N."/>
            <person name="Submissions S."/>
        </authorList>
    </citation>
    <scope>NUCLEOTIDE SEQUENCE [LARGE SCALE GENOMIC DNA]</scope>
    <source>
        <strain evidence="4">DSM 11578</strain>
    </source>
</reference>
<name>A0A1I3UU90_9GAMM</name>
<dbReference type="PROSITE" id="PS51257">
    <property type="entry name" value="PROKAR_LIPOPROTEIN"/>
    <property type="match status" value="1"/>
</dbReference>
<feature type="signal peptide" evidence="2">
    <location>
        <begin position="1"/>
        <end position="31"/>
    </location>
</feature>
<dbReference type="InterPro" id="IPR010131">
    <property type="entry name" value="MdtP/NodT-like"/>
</dbReference>